<evidence type="ECO:0000256" key="9">
    <source>
        <dbReference type="ARBA" id="ARBA00022679"/>
    </source>
</evidence>
<feature type="binding site" evidence="14">
    <location>
        <begin position="131"/>
        <end position="138"/>
    </location>
    <ligand>
        <name>S-adenosyl-L-methionine</name>
        <dbReference type="ChEBI" id="CHEBI:59789"/>
    </ligand>
</feature>
<dbReference type="AlphaFoldDB" id="A0A2G9LJJ8"/>
<accession>A0A2H9M8K8</accession>
<reference evidence="23 24" key="2">
    <citation type="submission" date="2017-09" db="EMBL/GenBank/DDBJ databases">
        <title>Depth-based differentiation of microbial function through sediment-hosted aquifers and enrichment of novel symbionts in the deep terrestrial subsurface.</title>
        <authorList>
            <person name="Probst A.J."/>
            <person name="Ladd B."/>
            <person name="Jarett J.K."/>
            <person name="Geller-Mcgrath D.E."/>
            <person name="Sieber C.M.K."/>
            <person name="Emerson J.B."/>
            <person name="Anantharaman K."/>
            <person name="Thomas B.C."/>
            <person name="Malmstrom R."/>
            <person name="Stieglmeier M."/>
            <person name="Klingl A."/>
            <person name="Woyke T."/>
            <person name="Ryan C.M."/>
            <person name="Banfield J.F."/>
        </authorList>
    </citation>
    <scope>NUCLEOTIDE SEQUENCE [LARGE SCALE GENOMIC DNA]</scope>
</reference>
<evidence type="ECO:0000313" key="24">
    <source>
        <dbReference type="Proteomes" id="UP000228989"/>
    </source>
</evidence>
<evidence type="ECO:0000313" key="25">
    <source>
        <dbReference type="Proteomes" id="UP000229789"/>
    </source>
</evidence>
<evidence type="ECO:0000256" key="12">
    <source>
        <dbReference type="ARBA" id="ARBA00029826"/>
    </source>
</evidence>
<dbReference type="Proteomes" id="UP000228989">
    <property type="component" value="Unassembled WGS sequence"/>
</dbReference>
<dbReference type="EMBL" id="PFSX01000011">
    <property type="protein sequence ID" value="PJC01695.1"/>
    <property type="molecule type" value="Genomic_DNA"/>
</dbReference>
<comment type="caution">
    <text evidence="14">Lacks conserved residue(s) required for the propagation of feature annotation.</text>
</comment>
<accession>A0A2H9QSE9</accession>
<dbReference type="EC" id="2.1.1.206" evidence="5 14"/>
<comment type="caution">
    <text evidence="15">The sequence shown here is derived from an EMBL/GenBank/DDBJ whole genome shotgun (WGS) entry which is preliminary data.</text>
</comment>
<evidence type="ECO:0000256" key="3">
    <source>
        <dbReference type="ARBA" id="ARBA00010324"/>
    </source>
</evidence>
<dbReference type="Proteomes" id="UP000231232">
    <property type="component" value="Unassembled WGS sequence"/>
</dbReference>
<evidence type="ECO:0000256" key="5">
    <source>
        <dbReference type="ARBA" id="ARBA00012624"/>
    </source>
</evidence>
<dbReference type="EMBL" id="PETW01000026">
    <property type="protein sequence ID" value="PIV46407.1"/>
    <property type="molecule type" value="Genomic_DNA"/>
</dbReference>
<accession>A0A2H9MP27</accession>
<comment type="catalytic activity">
    <reaction evidence="13 14">
        <text>cytidine(56) in tRNA + S-adenosyl-L-methionine = 2'-O-methylcytidine(56) in tRNA + S-adenosyl-L-homocysteine + H(+)</text>
        <dbReference type="Rhea" id="RHEA:42968"/>
        <dbReference type="Rhea" id="RHEA-COMP:10308"/>
        <dbReference type="Rhea" id="RHEA-COMP:10309"/>
        <dbReference type="ChEBI" id="CHEBI:15378"/>
        <dbReference type="ChEBI" id="CHEBI:57856"/>
        <dbReference type="ChEBI" id="CHEBI:59789"/>
        <dbReference type="ChEBI" id="CHEBI:74495"/>
        <dbReference type="ChEBI" id="CHEBI:82748"/>
        <dbReference type="EC" id="2.1.1.206"/>
    </reaction>
</comment>
<dbReference type="GO" id="GO:0002128">
    <property type="term" value="P:tRNA nucleoside ribose methylation"/>
    <property type="evidence" value="ECO:0007669"/>
    <property type="project" value="UniProtKB-UniRule"/>
</dbReference>
<comment type="similarity">
    <text evidence="3 14">Belongs to the aTrm56 family.</text>
</comment>
<evidence type="ECO:0000256" key="13">
    <source>
        <dbReference type="ARBA" id="ARBA00047792"/>
    </source>
</evidence>
<evidence type="ECO:0000256" key="4">
    <source>
        <dbReference type="ARBA" id="ARBA00011738"/>
    </source>
</evidence>
<dbReference type="Gene3D" id="3.40.1280.10">
    <property type="match status" value="1"/>
</dbReference>
<evidence type="ECO:0000256" key="8">
    <source>
        <dbReference type="ARBA" id="ARBA00022603"/>
    </source>
</evidence>
<dbReference type="Proteomes" id="UP000228888">
    <property type="component" value="Unassembled WGS sequence"/>
</dbReference>
<dbReference type="Proteomes" id="UP000229789">
    <property type="component" value="Unassembled WGS sequence"/>
</dbReference>
<evidence type="ECO:0000256" key="14">
    <source>
        <dbReference type="HAMAP-Rule" id="MF_00077"/>
    </source>
</evidence>
<accession>A0A2G9LJJ8</accession>
<dbReference type="GO" id="GO:0106059">
    <property type="term" value="F:tRNA (cytidine(56)-2'-O)-methyltransferase activity"/>
    <property type="evidence" value="ECO:0007669"/>
    <property type="project" value="UniProtKB-EC"/>
</dbReference>
<dbReference type="Proteomes" id="UP000228874">
    <property type="component" value="Unassembled WGS sequence"/>
</dbReference>
<dbReference type="InterPro" id="IPR029028">
    <property type="entry name" value="Alpha/beta_knot_MTases"/>
</dbReference>
<dbReference type="EMBL" id="PEUT01000056">
    <property type="protein sequence ID" value="PIV13523.1"/>
    <property type="molecule type" value="Genomic_DNA"/>
</dbReference>
<keyword evidence="8 14" id="KW-0489">Methyltransferase</keyword>
<dbReference type="Proteomes" id="UP000230713">
    <property type="component" value="Unassembled WGS sequence"/>
</dbReference>
<evidence type="ECO:0000256" key="10">
    <source>
        <dbReference type="ARBA" id="ARBA00022691"/>
    </source>
</evidence>
<evidence type="ECO:0000313" key="20">
    <source>
        <dbReference type="EMBL" id="PIY99796.1"/>
    </source>
</evidence>
<evidence type="ECO:0000313" key="21">
    <source>
        <dbReference type="EMBL" id="PJB04122.1"/>
    </source>
</evidence>
<accession>A0A2H9P8F4</accession>
<evidence type="ECO:0000313" key="19">
    <source>
        <dbReference type="EMBL" id="PIX28156.1"/>
    </source>
</evidence>
<dbReference type="Proteomes" id="UP000231449">
    <property type="component" value="Unassembled WGS sequence"/>
</dbReference>
<dbReference type="Proteomes" id="UP000230477">
    <property type="component" value="Unassembled WGS sequence"/>
</dbReference>
<keyword evidence="10 14" id="KW-0949">S-adenosyl-L-methionine</keyword>
<dbReference type="Pfam" id="PF01994">
    <property type="entry name" value="Trm56"/>
    <property type="match status" value="1"/>
</dbReference>
<keyword evidence="7 14" id="KW-0963">Cytoplasm</keyword>
<dbReference type="InterPro" id="IPR029026">
    <property type="entry name" value="tRNA_m1G_MTases_N"/>
</dbReference>
<comment type="function">
    <text evidence="1 14">Specifically catalyzes the AdoMet-dependent 2'-O-ribose methylation of cytidine at position 56 in tRNAs.</text>
</comment>
<accession>A0A2H9M1T7</accession>
<evidence type="ECO:0000256" key="11">
    <source>
        <dbReference type="ARBA" id="ARBA00022694"/>
    </source>
</evidence>
<keyword evidence="9 14" id="KW-0808">Transferase</keyword>
<evidence type="ECO:0000256" key="2">
    <source>
        <dbReference type="ARBA" id="ARBA00004496"/>
    </source>
</evidence>
<dbReference type="SUPFAM" id="SSF75217">
    <property type="entry name" value="alpha/beta knot"/>
    <property type="match status" value="1"/>
</dbReference>
<comment type="subcellular location">
    <subcellularLocation>
        <location evidence="2 14">Cytoplasm</location>
    </subcellularLocation>
</comment>
<keyword evidence="11 14" id="KW-0819">tRNA processing</keyword>
<evidence type="ECO:0000256" key="7">
    <source>
        <dbReference type="ARBA" id="ARBA00022490"/>
    </source>
</evidence>
<accession>A0A2H9RDJ2</accession>
<dbReference type="HAMAP" id="MF_00077">
    <property type="entry name" value="tRNA_methyltr_aTrm56"/>
    <property type="match status" value="1"/>
</dbReference>
<dbReference type="EMBL" id="PFFF01000024">
    <property type="protein sequence ID" value="PIV89784.1"/>
    <property type="molecule type" value="Genomic_DNA"/>
</dbReference>
<organism evidence="15 25">
    <name type="scientific">Huberarchaeum crystalense</name>
    <dbReference type="NCBI Taxonomy" id="2014257"/>
    <lineage>
        <taxon>Archaea</taxon>
        <taxon>Candidatus Huberarchaeota</taxon>
        <taxon>Candidatus Huberarchaeia</taxon>
        <taxon>Candidatus Huberarchaeales</taxon>
        <taxon>Candidatus Huberarchaeaceae</taxon>
        <taxon>Candidatus Huberarchaeum</taxon>
    </lineage>
</organism>
<dbReference type="EMBL" id="PFIH01000023">
    <property type="protein sequence ID" value="PIX28156.1"/>
    <property type="molecule type" value="Genomic_DNA"/>
</dbReference>
<dbReference type="PIRSF" id="PIRSF016123">
    <property type="entry name" value="UCP016123"/>
    <property type="match status" value="1"/>
</dbReference>
<evidence type="ECO:0000313" key="17">
    <source>
        <dbReference type="EMBL" id="PIV46407.1"/>
    </source>
</evidence>
<evidence type="ECO:0000313" key="23">
    <source>
        <dbReference type="Proteomes" id="UP000228874"/>
    </source>
</evidence>
<dbReference type="InterPro" id="IPR002845">
    <property type="entry name" value="tRNA_mtfrase_aTrm56"/>
</dbReference>
<reference evidence="15 25" key="1">
    <citation type="submission" date="2017-09" db="EMBL/GenBank/DDBJ databases">
        <title>Depth-based differentiation of microbial function through sediment-hosted aquifers and enrichment of novel symbionts in the deep terrestrial subsurface.</title>
        <authorList>
            <person name="Probst A.J."/>
            <person name="Ladd B."/>
            <person name="Jarett J.K."/>
            <person name="Geller-Mcgrath D.E."/>
            <person name="Sieber C.M."/>
            <person name="Emerson J.B."/>
            <person name="Anantharaman K."/>
            <person name="Thomas B.C."/>
            <person name="Malmstrom R."/>
            <person name="Stieglmeier M."/>
            <person name="Klingl A."/>
            <person name="Woyke T."/>
            <person name="Ryan C.M."/>
            <person name="Banfield J.F."/>
        </authorList>
    </citation>
    <scope>NUCLEOTIDE SEQUENCE [LARGE SCALE GENOMIC DNA]</scope>
    <source>
        <strain evidence="17">CG02_land_8_20_14_3_00_31_209</strain>
        <strain evidence="16">CG03_land_8_20_14_0_80_31_114</strain>
        <strain evidence="18">CG17_big_fil_post_rev_8_21_14_2_50_31_73</strain>
        <strain evidence="15">CG18_big_fil_WC_8_21_14_2_50_31_19</strain>
        <strain evidence="20">CG_4_10_14_0_8_um_filter_31_133</strain>
        <strain evidence="19">CG_4_8_14_3_um_filter</strain>
        <strain evidence="22">CG_4_9_14_0_8_um_filter_31_21</strain>
        <strain evidence="21">CG_4_9_14_3_um_filter_31_125</strain>
    </source>
</reference>
<feature type="binding site" evidence="14">
    <location>
        <position position="85"/>
    </location>
    <ligand>
        <name>S-adenosyl-L-methionine</name>
        <dbReference type="ChEBI" id="CHEBI:59789"/>
    </ligand>
</feature>
<proteinExistence type="inferred from homology"/>
<protein>
    <recommendedName>
        <fullName evidence="6 14">tRNA (cytidine(56)-2'-O)-methyltransferase</fullName>
        <ecNumber evidence="5 14">2.1.1.206</ecNumber>
    </recommendedName>
    <alternativeName>
        <fullName evidence="12 14">tRNA ribose 2'-O-methyltransferase aTrm56</fullName>
    </alternativeName>
</protein>
<evidence type="ECO:0000256" key="1">
    <source>
        <dbReference type="ARBA" id="ARBA00003959"/>
    </source>
</evidence>
<accession>A0A2H9N2N8</accession>
<evidence type="ECO:0000313" key="22">
    <source>
        <dbReference type="EMBL" id="PJC01695.1"/>
    </source>
</evidence>
<dbReference type="PANTHER" id="PTHR42197">
    <property type="entry name" value="TRNA (CYTIDINE(56)-2'-O)-METHYLTRANSFERASE"/>
    <property type="match status" value="1"/>
</dbReference>
<dbReference type="EMBL" id="PFUW01000017">
    <property type="protein sequence ID" value="PJB04122.1"/>
    <property type="molecule type" value="Genomic_DNA"/>
</dbReference>
<evidence type="ECO:0000313" key="16">
    <source>
        <dbReference type="EMBL" id="PIV13523.1"/>
    </source>
</evidence>
<dbReference type="EMBL" id="PFMG01000039">
    <property type="protein sequence ID" value="PIY99796.1"/>
    <property type="molecule type" value="Genomic_DNA"/>
</dbReference>
<comment type="subunit">
    <text evidence="4 14">Homodimer.</text>
</comment>
<name>A0A2G9LJJ8_HUBC1</name>
<evidence type="ECO:0000256" key="6">
    <source>
        <dbReference type="ARBA" id="ARBA00013709"/>
    </source>
</evidence>
<dbReference type="PANTHER" id="PTHR42197:SF1">
    <property type="entry name" value="TRNA (CYTIDINE(56)-2'-O)-METHYLTRANSFERASE"/>
    <property type="match status" value="1"/>
</dbReference>
<dbReference type="EMBL" id="PCUF01000006">
    <property type="protein sequence ID" value="PIN66716.1"/>
    <property type="molecule type" value="Genomic_DNA"/>
</dbReference>
<gene>
    <name evidence="22" type="ORF">CO072_00390</name>
    <name evidence="21" type="ORF">CO124_00980</name>
    <name evidence="17" type="ORF">COS22_01615</name>
    <name evidence="16" type="ORF">COS45_02380</name>
    <name evidence="18" type="ORF">COW47_00955</name>
    <name evidence="15" type="ORF">COW69_00715</name>
    <name evidence="20" type="ORF">COY63_01625</name>
    <name evidence="19" type="ORF">COZ66_01045</name>
</gene>
<dbReference type="GO" id="GO:0005737">
    <property type="term" value="C:cytoplasm"/>
    <property type="evidence" value="ECO:0007669"/>
    <property type="project" value="UniProtKB-SubCell"/>
</dbReference>
<sequence length="182" mass="20962">MTNIYVFRLGHRFSRDKRITTHIALVARAFGAKAVVFDIEDNRVKDSVYKICDKWGYGPSGDFEIFYEKNWRKFIKDFDGIKIHLTMYGFSLSKVKDKILKDIKDKNILIVVGGQKVPGEIYNLVDYNVGIGNQPHSEVGALAVFLHELNAKPLDENEWNCKKNQGKIRIFPQKKGKKVAKR</sequence>
<evidence type="ECO:0000313" key="15">
    <source>
        <dbReference type="EMBL" id="PIN66716.1"/>
    </source>
</evidence>
<evidence type="ECO:0000313" key="18">
    <source>
        <dbReference type="EMBL" id="PIV89784.1"/>
    </source>
</evidence>